<dbReference type="AlphaFoldDB" id="A0A1W1XSF6"/>
<dbReference type="Proteomes" id="UP000192761">
    <property type="component" value="Unassembled WGS sequence"/>
</dbReference>
<organism evidence="1 2">
    <name type="scientific">Andreprevotia lacus DSM 23236</name>
    <dbReference type="NCBI Taxonomy" id="1121001"/>
    <lineage>
        <taxon>Bacteria</taxon>
        <taxon>Pseudomonadati</taxon>
        <taxon>Pseudomonadota</taxon>
        <taxon>Betaproteobacteria</taxon>
        <taxon>Neisseriales</taxon>
        <taxon>Chitinibacteraceae</taxon>
        <taxon>Andreprevotia</taxon>
    </lineage>
</organism>
<proteinExistence type="predicted"/>
<accession>A0A1W1XSF6</accession>
<name>A0A1W1XSF6_9NEIS</name>
<evidence type="ECO:0000313" key="2">
    <source>
        <dbReference type="Proteomes" id="UP000192761"/>
    </source>
</evidence>
<dbReference type="InterPro" id="IPR021457">
    <property type="entry name" value="DUF3108"/>
</dbReference>
<sequence>MWALMASLLLHILSIGGDTLLRFADAWERDEPLTLRKPTKSLTSMDIPEDEPAHTLAGVKPAEQLSVQFGPAPAKAKAARRVVAAAKAGKTKVVASAVAAATASSASAVASAGTASGVAVVASAPQPVTPAASMVAAAPTVVPSAPETLPTPQPEIPREKQFPRKVEITYLWTAVPVKMLWEVDHGQYKLSLHGGLFGRTRDIVSEGKVGKTGVIPQRFSDTKDGKLLNEATFDWDAQNVQLNDDGKTSLEALKLGDQDLFSAAFQFALQGSKMKNFTFSMVSGRKLYRDVKFELRGEGTLTLGDKRIDAILLRGEFEDRVFEFWLAPEWNNMPVRIHLTLGKENTFNIWASQITINGETVLYSPNQQRQNGGLRR</sequence>
<keyword evidence="2" id="KW-1185">Reference proteome</keyword>
<gene>
    <name evidence="1" type="ORF">SAMN02745857_02647</name>
</gene>
<reference evidence="1 2" key="1">
    <citation type="submission" date="2017-04" db="EMBL/GenBank/DDBJ databases">
        <authorList>
            <person name="Afonso C.L."/>
            <person name="Miller P.J."/>
            <person name="Scott M.A."/>
            <person name="Spackman E."/>
            <person name="Goraichik I."/>
            <person name="Dimitrov K.M."/>
            <person name="Suarez D.L."/>
            <person name="Swayne D.E."/>
        </authorList>
    </citation>
    <scope>NUCLEOTIDE SEQUENCE [LARGE SCALE GENOMIC DNA]</scope>
    <source>
        <strain evidence="1 2">DSM 23236</strain>
    </source>
</reference>
<evidence type="ECO:0000313" key="1">
    <source>
        <dbReference type="EMBL" id="SMC26900.1"/>
    </source>
</evidence>
<dbReference type="STRING" id="1121001.SAMN02745857_02647"/>
<protein>
    <recommendedName>
        <fullName evidence="3">DUF3108 domain-containing protein</fullName>
    </recommendedName>
</protein>
<dbReference type="EMBL" id="FWXD01000015">
    <property type="protein sequence ID" value="SMC26900.1"/>
    <property type="molecule type" value="Genomic_DNA"/>
</dbReference>
<evidence type="ECO:0008006" key="3">
    <source>
        <dbReference type="Google" id="ProtNLM"/>
    </source>
</evidence>
<dbReference type="Pfam" id="PF11306">
    <property type="entry name" value="DUF3108"/>
    <property type="match status" value="1"/>
</dbReference>